<dbReference type="Pfam" id="PF00645">
    <property type="entry name" value="zf-PARP"/>
    <property type="match status" value="1"/>
</dbReference>
<evidence type="ECO:0000256" key="1">
    <source>
        <dbReference type="ARBA" id="ARBA00004123"/>
    </source>
</evidence>
<evidence type="ECO:0000256" key="5">
    <source>
        <dbReference type="ARBA" id="ARBA00023242"/>
    </source>
</evidence>
<dbReference type="EC" id="4.1.1.44" evidence="9"/>
<evidence type="ECO:0000313" key="9">
    <source>
        <dbReference type="EMBL" id="WFD21342.1"/>
    </source>
</evidence>
<keyword evidence="9" id="KW-0456">Lyase</keyword>
<keyword evidence="6" id="KW-0175">Coiled coil</keyword>
<evidence type="ECO:0000256" key="6">
    <source>
        <dbReference type="SAM" id="Coils"/>
    </source>
</evidence>
<dbReference type="InterPro" id="IPR001510">
    <property type="entry name" value="Znf_PARP"/>
</dbReference>
<keyword evidence="5" id="KW-0539">Nucleus</keyword>
<keyword evidence="2" id="KW-0479">Metal-binding</keyword>
<keyword evidence="3" id="KW-0863">Zinc-finger</keyword>
<feature type="region of interest" description="Disordered" evidence="7">
    <location>
        <begin position="115"/>
        <end position="244"/>
    </location>
</feature>
<evidence type="ECO:0000256" key="3">
    <source>
        <dbReference type="ARBA" id="ARBA00022771"/>
    </source>
</evidence>
<dbReference type="GO" id="GO:0008270">
    <property type="term" value="F:zinc ion binding"/>
    <property type="evidence" value="ECO:0007669"/>
    <property type="project" value="UniProtKB-KW"/>
</dbReference>
<accession>A0AAF0E7Q8</accession>
<feature type="compositionally biased region" description="Basic and acidic residues" evidence="7">
    <location>
        <begin position="138"/>
        <end position="153"/>
    </location>
</feature>
<keyword evidence="4" id="KW-0862">Zinc</keyword>
<dbReference type="Gene3D" id="3.30.1740.10">
    <property type="entry name" value="Zinc finger, PARP-type"/>
    <property type="match status" value="1"/>
</dbReference>
<dbReference type="SUPFAM" id="SSF57716">
    <property type="entry name" value="Glucocorticoid receptor-like (DNA-binding domain)"/>
    <property type="match status" value="1"/>
</dbReference>
<name>A0AAF0E7Q8_9BASI</name>
<feature type="coiled-coil region" evidence="6">
    <location>
        <begin position="59"/>
        <end position="86"/>
    </location>
</feature>
<comment type="subcellular location">
    <subcellularLocation>
        <location evidence="1">Nucleus</location>
    </subcellularLocation>
</comment>
<dbReference type="PROSITE" id="PS50064">
    <property type="entry name" value="ZF_PARP_2"/>
    <property type="match status" value="1"/>
</dbReference>
<dbReference type="InterPro" id="IPR036957">
    <property type="entry name" value="Znf_PARP_sf"/>
</dbReference>
<dbReference type="Proteomes" id="UP001220961">
    <property type="component" value="Chromosome 8"/>
</dbReference>
<proteinExistence type="predicted"/>
<evidence type="ECO:0000256" key="2">
    <source>
        <dbReference type="ARBA" id="ARBA00022723"/>
    </source>
</evidence>
<feature type="compositionally biased region" description="Polar residues" evidence="7">
    <location>
        <begin position="118"/>
        <end position="129"/>
    </location>
</feature>
<evidence type="ECO:0000313" key="10">
    <source>
        <dbReference type="Proteomes" id="UP001220961"/>
    </source>
</evidence>
<organism evidence="9 10">
    <name type="scientific">Malassezia caprae</name>
    <dbReference type="NCBI Taxonomy" id="1381934"/>
    <lineage>
        <taxon>Eukaryota</taxon>
        <taxon>Fungi</taxon>
        <taxon>Dikarya</taxon>
        <taxon>Basidiomycota</taxon>
        <taxon>Ustilaginomycotina</taxon>
        <taxon>Malasseziomycetes</taxon>
        <taxon>Malasseziales</taxon>
        <taxon>Malasseziaceae</taxon>
        <taxon>Malassezia</taxon>
    </lineage>
</organism>
<dbReference type="GO" id="GO:0003677">
    <property type="term" value="F:DNA binding"/>
    <property type="evidence" value="ECO:0007669"/>
    <property type="project" value="InterPro"/>
</dbReference>
<dbReference type="EMBL" id="CP119915">
    <property type="protein sequence ID" value="WFD21342.1"/>
    <property type="molecule type" value="Genomic_DNA"/>
</dbReference>
<evidence type="ECO:0000256" key="4">
    <source>
        <dbReference type="ARBA" id="ARBA00022833"/>
    </source>
</evidence>
<reference evidence="9" key="1">
    <citation type="submission" date="2023-03" db="EMBL/GenBank/DDBJ databases">
        <title>Mating type loci evolution in Malassezia.</title>
        <authorList>
            <person name="Coelho M.A."/>
        </authorList>
    </citation>
    <scope>NUCLEOTIDE SEQUENCE</scope>
    <source>
        <strain evidence="9">CBS 10434</strain>
    </source>
</reference>
<dbReference type="GO" id="GO:0047575">
    <property type="term" value="F:4-carboxymuconolactone decarboxylase activity"/>
    <property type="evidence" value="ECO:0007669"/>
    <property type="project" value="UniProtKB-EC"/>
</dbReference>
<sequence>MPYRVEYASTGRATCKGPKPCSGTKIEKNELRLGSLTEIQGHTAMAWRHWGWYVTRADLSTTERVLANMRKEIEDVTQDLDGFEVLDAADQEKVLAAFALGHVRDEDKTPALIDNEEASASQNSHTTAPSRPGKRKSAPKEDKDQHDTTASDNKDEEDEPDRPDFLEDLPSKRTRKRTERFVMSSSTRQAKRKLSEDSEDVDDENEDEDEADEDEEEDEEDSDDSDVFHASDAGEDDDDEDDDD</sequence>
<feature type="compositionally biased region" description="Acidic residues" evidence="7">
    <location>
        <begin position="233"/>
        <end position="244"/>
    </location>
</feature>
<keyword evidence="10" id="KW-1185">Reference proteome</keyword>
<dbReference type="GO" id="GO:0005634">
    <property type="term" value="C:nucleus"/>
    <property type="evidence" value="ECO:0007669"/>
    <property type="project" value="UniProtKB-SubCell"/>
</dbReference>
<protein>
    <submittedName>
        <fullName evidence="9">4-carboxymuconolactone decarboxylase</fullName>
        <ecNumber evidence="9">4.1.1.44</ecNumber>
    </submittedName>
</protein>
<gene>
    <name evidence="9" type="ORF">MCAP1_003604</name>
</gene>
<evidence type="ECO:0000259" key="8">
    <source>
        <dbReference type="PROSITE" id="PS50064"/>
    </source>
</evidence>
<evidence type="ECO:0000256" key="7">
    <source>
        <dbReference type="SAM" id="MobiDB-lite"/>
    </source>
</evidence>
<dbReference type="SMART" id="SM01336">
    <property type="entry name" value="zf-PARP"/>
    <property type="match status" value="1"/>
</dbReference>
<dbReference type="AlphaFoldDB" id="A0AAF0E7Q8"/>
<feature type="domain" description="PARP-type" evidence="8">
    <location>
        <begin position="3"/>
        <end position="94"/>
    </location>
</feature>
<feature type="compositionally biased region" description="Acidic residues" evidence="7">
    <location>
        <begin position="197"/>
        <end position="225"/>
    </location>
</feature>
<feature type="compositionally biased region" description="Basic and acidic residues" evidence="7">
    <location>
        <begin position="162"/>
        <end position="171"/>
    </location>
</feature>